<dbReference type="GO" id="GO:0005096">
    <property type="term" value="F:GTPase activator activity"/>
    <property type="evidence" value="ECO:0007669"/>
    <property type="project" value="InterPro"/>
</dbReference>
<dbReference type="GeneID" id="24565966"/>
<name>A0A061DEK2_BABBI</name>
<dbReference type="SUPFAM" id="SSF48371">
    <property type="entry name" value="ARM repeat"/>
    <property type="match status" value="1"/>
</dbReference>
<dbReference type="EMBL" id="LK391709">
    <property type="protein sequence ID" value="CDR97425.1"/>
    <property type="molecule type" value="Genomic_DNA"/>
</dbReference>
<dbReference type="RefSeq" id="XP_012769611.1">
    <property type="nucleotide sequence ID" value="XM_012914157.1"/>
</dbReference>
<feature type="compositionally biased region" description="Low complexity" evidence="1">
    <location>
        <begin position="334"/>
        <end position="347"/>
    </location>
</feature>
<evidence type="ECO:0000313" key="3">
    <source>
        <dbReference type="EMBL" id="CDR97425.1"/>
    </source>
</evidence>
<feature type="region of interest" description="Disordered" evidence="1">
    <location>
        <begin position="394"/>
        <end position="417"/>
    </location>
</feature>
<keyword evidence="4" id="KW-1185">Reference proteome</keyword>
<dbReference type="Proteomes" id="UP000033188">
    <property type="component" value="Chromosome 3"/>
</dbReference>
<gene>
    <name evidence="3" type="ORF">BBBOND_0313270</name>
</gene>
<protein>
    <submittedName>
        <fullName evidence="3">BETA-TUBULIN COFACTOR D, putative</fullName>
    </submittedName>
</protein>
<sequence>MEFDHVQHTLVYFSESEEAARLVKDLDSYCRFLLLGGSAPSSLGKGTAAGGATAAEAYGRRADSIESDAGANTGTLSAYTPNALQCVVKSRSLSISSAEPECQRGTALSSLVTVTSDLEELVGRYMHSPTLLYPHIEALVSTAFDLLRGFVELPFEVCAEVLSCGPSDEKRDSLISLEFVCYHIYNVAKVVGLRRVVGCAPNEVRFLVPLVVLIEYLQSHGRIGGDMKYDNKRWCMEYVCLAWLSLLVYTPFDLGTIWHAGDGSGITLQGRILGVSMHYLVLSTKARDAAAIVLSTLFARPDVSDVEVDRFMSHCTYVLTSGSSANLPGSQSTSGAKKPSGAAAADANGNIVPSPGRGGAQATPAASPDSGDDLFASPTLPSTRIDAAVNMGDSAVQDASTAPSSPDRPVAHLGSNDHGQIGVMTVLKQMLKRMSRDDLRLHLPRFTACLLDQSWSPSSSACRKLKAACLGRLAVHLLPPHSSSQRYRRLCRKFMESDSVPEEPESGDVDFEMDERVEGIVEQLLGTLVDSDIRVRWASAKSIGRISAKLPMCFNDQIIEHVLQIIQNQYDTVRHCFTKGEAPVHGSCLAIAEIIRGGILHPHMLDRVLDCVVLTLDFDVWRGKGSAGTAVRDASCYICWAIVRNFASTLIQPSHLIPMSKSLVNMALFDISINCRRAACAALQELVGRVGNVAHGLDLIVLADYYTVSNRRNAFVNVSFAISKLGFYTISMIDNLMKTKLHHPDITTRRYAATALGRISLALIDSPNSQLATRNGRPVYLEIVEHCLANVFSTTLGVMHGSLCALTEVLLGLLNHGVLISDQFSSIKQIPVLFERKRLFRLKGGVLIRQSMCRLINFICRIVRLNDCLSIGPNELDVYIVIVKDCVRSFTLDVQISAAECLSEIFEMLCIMDYPKATCMMDYLLHSLANHNDNIAARRGYALALGSVPERLCEANCESLLEALCQEVLTNSGNSAIKDAQTRQHAIISLVRLLKLCAKVKLSAPIIERIVSSLEFGCCDSEVDSRGDVGSWVREVSIEVIAYIFFLKQCKVLQQEDHGMLHKLSDAHVQRLVKCLVGVCLEPMDHTRARATFLFAHIFGATFHFKVEWVWQRVFYGARYEYEIARRGTFPVSCMDTASAVEHVSKCLFAGELRPTQSDPGLYPRASDHNSTSRHPLPAVQSCSDICTDSDYAAGMESDSANSDSASHMSQDDNLEGVNVFRTAADSAIKRAIFRGFGTSYSCDHDRFFDDCAFMSGPEAPVISAIAHNINWQVVHTFDLQELVLSLSSDSMEGSDAPPKAQGNISLRLPGYALSPLCFDQFMWMLYLPSFSSVVMRALFQVLGGMAIQETWNRRTVSDVIIEFIRAHQRQIVRAPHGDWVELHELLLRYVLEVYREGIRDKNYKLSTRVVSAARTFLLHRLIVPTTEMVDLLAKEAGTATNYGYLKSIYKCLHAAHSTIRDRRAARTALRAMLGYICHKYPTLRTYARSSLMAILSSYDWAPSTDTLGAALAMLDECVANKGNEEALLLQRLLSLLKL</sequence>
<organism evidence="3 4">
    <name type="scientific">Babesia bigemina</name>
    <dbReference type="NCBI Taxonomy" id="5866"/>
    <lineage>
        <taxon>Eukaryota</taxon>
        <taxon>Sar</taxon>
        <taxon>Alveolata</taxon>
        <taxon>Apicomplexa</taxon>
        <taxon>Aconoidasida</taxon>
        <taxon>Piroplasmida</taxon>
        <taxon>Babesiidae</taxon>
        <taxon>Babesia</taxon>
    </lineage>
</organism>
<dbReference type="GO" id="GO:0007021">
    <property type="term" value="P:tubulin complex assembly"/>
    <property type="evidence" value="ECO:0007669"/>
    <property type="project" value="InterPro"/>
</dbReference>
<reference evidence="4" key="1">
    <citation type="journal article" date="2014" name="Nucleic Acids Res.">
        <title>The evolutionary dynamics of variant antigen genes in Babesia reveal a history of genomic innovation underlying host-parasite interaction.</title>
        <authorList>
            <person name="Jackson A.P."/>
            <person name="Otto T.D."/>
            <person name="Darby A."/>
            <person name="Ramaprasad A."/>
            <person name="Xia D."/>
            <person name="Echaide I.E."/>
            <person name="Farber M."/>
            <person name="Gahlot S."/>
            <person name="Gamble J."/>
            <person name="Gupta D."/>
            <person name="Gupta Y."/>
            <person name="Jackson L."/>
            <person name="Malandrin L."/>
            <person name="Malas T.B."/>
            <person name="Moussa E."/>
            <person name="Nair M."/>
            <person name="Reid A.J."/>
            <person name="Sanders M."/>
            <person name="Sharma J."/>
            <person name="Tracey A."/>
            <person name="Quail M.A."/>
            <person name="Weir W."/>
            <person name="Wastling J.M."/>
            <person name="Hall N."/>
            <person name="Willadsen P."/>
            <person name="Lingelbach K."/>
            <person name="Shiels B."/>
            <person name="Tait A."/>
            <person name="Berriman M."/>
            <person name="Allred D.R."/>
            <person name="Pain A."/>
        </authorList>
    </citation>
    <scope>NUCLEOTIDE SEQUENCE [LARGE SCALE GENOMIC DNA]</scope>
    <source>
        <strain evidence="4">Bond</strain>
    </source>
</reference>
<accession>A0A061DEK2</accession>
<dbReference type="GO" id="GO:0048487">
    <property type="term" value="F:beta-tubulin binding"/>
    <property type="evidence" value="ECO:0007669"/>
    <property type="project" value="InterPro"/>
</dbReference>
<evidence type="ECO:0000313" key="4">
    <source>
        <dbReference type="Proteomes" id="UP000033188"/>
    </source>
</evidence>
<dbReference type="VEuPathDB" id="PiroplasmaDB:BBBOND_0313270"/>
<dbReference type="Pfam" id="PF23579">
    <property type="entry name" value="ARM_TBCD"/>
    <property type="match status" value="1"/>
</dbReference>
<dbReference type="Gene3D" id="1.25.10.10">
    <property type="entry name" value="Leucine-rich Repeat Variant"/>
    <property type="match status" value="2"/>
</dbReference>
<dbReference type="GO" id="GO:0007023">
    <property type="term" value="P:post-chaperonin tubulin folding pathway"/>
    <property type="evidence" value="ECO:0007669"/>
    <property type="project" value="InterPro"/>
</dbReference>
<evidence type="ECO:0000256" key="1">
    <source>
        <dbReference type="SAM" id="MobiDB-lite"/>
    </source>
</evidence>
<evidence type="ECO:0000259" key="2">
    <source>
        <dbReference type="Pfam" id="PF25767"/>
    </source>
</evidence>
<dbReference type="InterPro" id="IPR033162">
    <property type="entry name" value="TBCD"/>
</dbReference>
<dbReference type="GO" id="GO:0000226">
    <property type="term" value="P:microtubule cytoskeleton organization"/>
    <property type="evidence" value="ECO:0007669"/>
    <property type="project" value="TreeGrafter"/>
</dbReference>
<dbReference type="PANTHER" id="PTHR12658">
    <property type="entry name" value="BETA-TUBULIN COFACTOR D"/>
    <property type="match status" value="1"/>
</dbReference>
<feature type="domain" description="Tubulin-folding cofactor D ARM repeats" evidence="2">
    <location>
        <begin position="469"/>
        <end position="697"/>
    </location>
</feature>
<dbReference type="PANTHER" id="PTHR12658:SF0">
    <property type="entry name" value="TUBULIN-SPECIFIC CHAPERONE D"/>
    <property type="match status" value="1"/>
</dbReference>
<dbReference type="OrthoDB" id="10253476at2759"/>
<dbReference type="InterPro" id="IPR016024">
    <property type="entry name" value="ARM-type_fold"/>
</dbReference>
<dbReference type="Pfam" id="PF25767">
    <property type="entry name" value="ARM_TBCD_2nd"/>
    <property type="match status" value="1"/>
</dbReference>
<proteinExistence type="predicted"/>
<feature type="region of interest" description="Disordered" evidence="1">
    <location>
        <begin position="324"/>
        <end position="378"/>
    </location>
</feature>
<dbReference type="InterPro" id="IPR058033">
    <property type="entry name" value="ARM_TBCD_2nd"/>
</dbReference>
<dbReference type="KEGG" id="bbig:BBBOND_0313270"/>
<dbReference type="OMA" id="NCRRAAC"/>
<dbReference type="InterPro" id="IPR011989">
    <property type="entry name" value="ARM-like"/>
</dbReference>
<dbReference type="STRING" id="5866.A0A061DEK2"/>
<feature type="compositionally biased region" description="Polar residues" evidence="1">
    <location>
        <begin position="324"/>
        <end position="333"/>
    </location>
</feature>